<evidence type="ECO:0000256" key="1">
    <source>
        <dbReference type="ARBA" id="ARBA00022729"/>
    </source>
</evidence>
<feature type="region of interest" description="Disordered" evidence="2">
    <location>
        <begin position="23"/>
        <end position="48"/>
    </location>
</feature>
<feature type="non-terminal residue" evidence="3">
    <location>
        <position position="299"/>
    </location>
</feature>
<proteinExistence type="predicted"/>
<keyword evidence="4" id="KW-1185">Reference proteome</keyword>
<dbReference type="EMBL" id="JBHPKH010000197">
    <property type="protein sequence ID" value="MFC1573515.1"/>
    <property type="molecule type" value="Genomic_DNA"/>
</dbReference>
<dbReference type="InterPro" id="IPR036280">
    <property type="entry name" value="Multihaem_cyt_sf"/>
</dbReference>
<evidence type="ECO:0008006" key="5">
    <source>
        <dbReference type="Google" id="ProtNLM"/>
    </source>
</evidence>
<name>A0ABV6YMF3_UNCEI</name>
<dbReference type="PANTHER" id="PTHR35038">
    <property type="entry name" value="DISSIMILATORY SULFITE REDUCTASE SIRA"/>
    <property type="match status" value="1"/>
</dbReference>
<evidence type="ECO:0000313" key="4">
    <source>
        <dbReference type="Proteomes" id="UP001593833"/>
    </source>
</evidence>
<dbReference type="Gene3D" id="3.90.10.10">
    <property type="entry name" value="Cytochrome C3"/>
    <property type="match status" value="1"/>
</dbReference>
<reference evidence="3 4" key="1">
    <citation type="submission" date="2024-09" db="EMBL/GenBank/DDBJ databases">
        <authorList>
            <person name="D'Angelo T."/>
        </authorList>
    </citation>
    <scope>NUCLEOTIDE SEQUENCE [LARGE SCALE GENOMIC DNA]</scope>
    <source>
        <strain evidence="3">SAG AM-320-E07</strain>
    </source>
</reference>
<dbReference type="SUPFAM" id="SSF48695">
    <property type="entry name" value="Multiheme cytochromes"/>
    <property type="match status" value="1"/>
</dbReference>
<keyword evidence="1" id="KW-0732">Signal</keyword>
<gene>
    <name evidence="3" type="ORF">ACFL6M_07970</name>
</gene>
<dbReference type="InterPro" id="IPR051829">
    <property type="entry name" value="Multiheme_Cytochr_ET"/>
</dbReference>
<protein>
    <recommendedName>
        <fullName evidence="5">Doubled CXXCH motif domain-containing protein</fullName>
    </recommendedName>
</protein>
<accession>A0ABV6YMF3</accession>
<evidence type="ECO:0000313" key="3">
    <source>
        <dbReference type="EMBL" id="MFC1573515.1"/>
    </source>
</evidence>
<sequence>MRNLPSLLLVILLAVAGCSDLQGPDSDTGSGGENQGPTFDWSLSGHGEPREHHHVGDCLVCHNLRDDSSNLGFIPGVISTPNSGDATVMFTAREGANSFADGDATYDGICEICHTSTAYHRNTAEGDHTHYAGLNCTATCHPHQMEFAPQAGRSHPTHTETGGRGPGLDCVACHLPDFSSLVDGEPLATTTICDECHGPDGAYDGVDDPVIGARPNWADGVYDNGTLTAGKERWCVGCHDIGGSVIHGVSAPPVGGDNSDWGYYASGHGDLLCSECHDTNGLHADAIAHTYAVSADNYQ</sequence>
<dbReference type="PROSITE" id="PS51257">
    <property type="entry name" value="PROKAR_LIPOPROTEIN"/>
    <property type="match status" value="1"/>
</dbReference>
<evidence type="ECO:0000256" key="2">
    <source>
        <dbReference type="SAM" id="MobiDB-lite"/>
    </source>
</evidence>
<comment type="caution">
    <text evidence="3">The sequence shown here is derived from an EMBL/GenBank/DDBJ whole genome shotgun (WGS) entry which is preliminary data.</text>
</comment>
<organism evidence="3 4">
    <name type="scientific">Eiseniibacteriota bacterium</name>
    <dbReference type="NCBI Taxonomy" id="2212470"/>
    <lineage>
        <taxon>Bacteria</taxon>
        <taxon>Candidatus Eiseniibacteriota</taxon>
    </lineage>
</organism>
<dbReference type="Proteomes" id="UP001593833">
    <property type="component" value="Unassembled WGS sequence"/>
</dbReference>